<name>A0AAE1CL00_9GAST</name>
<gene>
    <name evidence="2" type="ORF">RRG08_033304</name>
</gene>
<protein>
    <submittedName>
        <fullName evidence="2">Uncharacterized protein</fullName>
    </submittedName>
</protein>
<accession>A0AAE1CL00</accession>
<evidence type="ECO:0000313" key="3">
    <source>
        <dbReference type="Proteomes" id="UP001283361"/>
    </source>
</evidence>
<keyword evidence="3" id="KW-1185">Reference proteome</keyword>
<feature type="region of interest" description="Disordered" evidence="1">
    <location>
        <begin position="84"/>
        <end position="109"/>
    </location>
</feature>
<feature type="compositionally biased region" description="Acidic residues" evidence="1">
    <location>
        <begin position="25"/>
        <end position="35"/>
    </location>
</feature>
<reference evidence="2" key="1">
    <citation type="journal article" date="2023" name="G3 (Bethesda)">
        <title>A reference genome for the long-term kleptoplast-retaining sea slug Elysia crispata morphotype clarki.</title>
        <authorList>
            <person name="Eastman K.E."/>
            <person name="Pendleton A.L."/>
            <person name="Shaikh M.A."/>
            <person name="Suttiyut T."/>
            <person name="Ogas R."/>
            <person name="Tomko P."/>
            <person name="Gavelis G."/>
            <person name="Widhalm J.R."/>
            <person name="Wisecaver J.H."/>
        </authorList>
    </citation>
    <scope>NUCLEOTIDE SEQUENCE</scope>
    <source>
        <strain evidence="2">ECLA1</strain>
    </source>
</reference>
<evidence type="ECO:0000256" key="1">
    <source>
        <dbReference type="SAM" id="MobiDB-lite"/>
    </source>
</evidence>
<sequence>MTVYDLGPSLEEVRFGPLQSHGLDEEMDNDQDNPDDNQQVTRIIQMYKKPGAKVLRNSSSPASRVCSEDFALCDLCVLSTPNGRRHLGMRGKQGLSASPSRPQTRKPPGLGELVAVKWRNRLSRDKTSRYVCKYSTQGGAGS</sequence>
<dbReference type="EMBL" id="JAWDGP010007772">
    <property type="protein sequence ID" value="KAK3705338.1"/>
    <property type="molecule type" value="Genomic_DNA"/>
</dbReference>
<comment type="caution">
    <text evidence="2">The sequence shown here is derived from an EMBL/GenBank/DDBJ whole genome shotgun (WGS) entry which is preliminary data.</text>
</comment>
<feature type="region of interest" description="Disordered" evidence="1">
    <location>
        <begin position="14"/>
        <end position="37"/>
    </location>
</feature>
<dbReference type="Proteomes" id="UP001283361">
    <property type="component" value="Unassembled WGS sequence"/>
</dbReference>
<evidence type="ECO:0000313" key="2">
    <source>
        <dbReference type="EMBL" id="KAK3705338.1"/>
    </source>
</evidence>
<organism evidence="2 3">
    <name type="scientific">Elysia crispata</name>
    <name type="common">lettuce slug</name>
    <dbReference type="NCBI Taxonomy" id="231223"/>
    <lineage>
        <taxon>Eukaryota</taxon>
        <taxon>Metazoa</taxon>
        <taxon>Spiralia</taxon>
        <taxon>Lophotrochozoa</taxon>
        <taxon>Mollusca</taxon>
        <taxon>Gastropoda</taxon>
        <taxon>Heterobranchia</taxon>
        <taxon>Euthyneura</taxon>
        <taxon>Panpulmonata</taxon>
        <taxon>Sacoglossa</taxon>
        <taxon>Placobranchoidea</taxon>
        <taxon>Plakobranchidae</taxon>
        <taxon>Elysia</taxon>
    </lineage>
</organism>
<proteinExistence type="predicted"/>
<dbReference type="AlphaFoldDB" id="A0AAE1CL00"/>